<dbReference type="InterPro" id="IPR013752">
    <property type="entry name" value="KPA_reductase"/>
</dbReference>
<proteinExistence type="predicted"/>
<keyword evidence="5" id="KW-0560">Oxidoreductase</keyword>
<evidence type="ECO:0000256" key="1">
    <source>
        <dbReference type="ARBA" id="ARBA00013014"/>
    </source>
</evidence>
<dbReference type="NCBIfam" id="NF005089">
    <property type="entry name" value="PRK06522.1-4"/>
    <property type="match status" value="1"/>
</dbReference>
<feature type="domain" description="Ketopantoate reductase N-terminal" evidence="3">
    <location>
        <begin position="3"/>
        <end position="169"/>
    </location>
</feature>
<gene>
    <name evidence="5" type="ORF">ACFOY1_07075</name>
</gene>
<dbReference type="PANTHER" id="PTHR21708:SF45">
    <property type="entry name" value="2-DEHYDROPANTOATE 2-REDUCTASE"/>
    <property type="match status" value="1"/>
</dbReference>
<evidence type="ECO:0000259" key="4">
    <source>
        <dbReference type="Pfam" id="PF08546"/>
    </source>
</evidence>
<dbReference type="RefSeq" id="WP_217964057.1">
    <property type="nucleotide sequence ID" value="NZ_JAHTBN010000003.1"/>
</dbReference>
<dbReference type="EC" id="1.1.1.169" evidence="1"/>
<dbReference type="GO" id="GO:0008677">
    <property type="term" value="F:2-dehydropantoate 2-reductase activity"/>
    <property type="evidence" value="ECO:0007669"/>
    <property type="project" value="UniProtKB-EC"/>
</dbReference>
<sequence length="333" mass="35351">MKVCIYGLGAIGGLFAARLAAAGHEVCAVARGHTLQALREHGLREFDKEGRMRSWRIEAQEDPAQLGPQDLVVIAVKTTALAEIAPRVAPLLGPDTAVLSAMNGIPWWFFSGLAGAPAGLRLDSVDPAGAISAAIPASRVLGCVVHVAARVPEPGALLQVAGNGLIVGEPNGDCGTGRVRGVTDALRAAGFDTTLSDCIQRDVWFKLWGNMTMNPVSAITGAPSDRILDDDYVRNFMSQAMREAAAIGARIGLPIEQDPEERHAVTRELGSFRTSMLQDAEAGRMLELDALVAAVIEIGRQVGVPTPWTEALLGIARLQARVRGLYPEDGKRK</sequence>
<dbReference type="EMBL" id="JBHSBV010000002">
    <property type="protein sequence ID" value="MFC4200710.1"/>
    <property type="molecule type" value="Genomic_DNA"/>
</dbReference>
<dbReference type="PANTHER" id="PTHR21708">
    <property type="entry name" value="PROBABLE 2-DEHYDROPANTOATE 2-REDUCTASE"/>
    <property type="match status" value="1"/>
</dbReference>
<name>A0ABV8NXX4_9BURK</name>
<evidence type="ECO:0000256" key="2">
    <source>
        <dbReference type="ARBA" id="ARBA00032024"/>
    </source>
</evidence>
<dbReference type="Proteomes" id="UP001595848">
    <property type="component" value="Unassembled WGS sequence"/>
</dbReference>
<organism evidence="5 6">
    <name type="scientific">Candidimonas humi</name>
    <dbReference type="NCBI Taxonomy" id="683355"/>
    <lineage>
        <taxon>Bacteria</taxon>
        <taxon>Pseudomonadati</taxon>
        <taxon>Pseudomonadota</taxon>
        <taxon>Betaproteobacteria</taxon>
        <taxon>Burkholderiales</taxon>
        <taxon>Alcaligenaceae</taxon>
        <taxon>Candidimonas</taxon>
    </lineage>
</organism>
<evidence type="ECO:0000259" key="3">
    <source>
        <dbReference type="Pfam" id="PF02558"/>
    </source>
</evidence>
<accession>A0ABV8NXX4</accession>
<evidence type="ECO:0000313" key="5">
    <source>
        <dbReference type="EMBL" id="MFC4200710.1"/>
    </source>
</evidence>
<comment type="caution">
    <text evidence="5">The sequence shown here is derived from an EMBL/GenBank/DDBJ whole genome shotgun (WGS) entry which is preliminary data.</text>
</comment>
<dbReference type="InterPro" id="IPR013332">
    <property type="entry name" value="KPR_N"/>
</dbReference>
<keyword evidence="6" id="KW-1185">Reference proteome</keyword>
<dbReference type="Pfam" id="PF08546">
    <property type="entry name" value="ApbA_C"/>
    <property type="match status" value="1"/>
</dbReference>
<evidence type="ECO:0000313" key="6">
    <source>
        <dbReference type="Proteomes" id="UP001595848"/>
    </source>
</evidence>
<feature type="domain" description="Ketopantoate reductase C-terminal" evidence="4">
    <location>
        <begin position="199"/>
        <end position="317"/>
    </location>
</feature>
<dbReference type="InterPro" id="IPR051402">
    <property type="entry name" value="KPR-Related"/>
</dbReference>
<dbReference type="Pfam" id="PF02558">
    <property type="entry name" value="ApbA"/>
    <property type="match status" value="1"/>
</dbReference>
<reference evidence="6" key="1">
    <citation type="journal article" date="2019" name="Int. J. Syst. Evol. Microbiol.">
        <title>The Global Catalogue of Microorganisms (GCM) 10K type strain sequencing project: providing services to taxonomists for standard genome sequencing and annotation.</title>
        <authorList>
            <consortium name="The Broad Institute Genomics Platform"/>
            <consortium name="The Broad Institute Genome Sequencing Center for Infectious Disease"/>
            <person name="Wu L."/>
            <person name="Ma J."/>
        </authorList>
    </citation>
    <scope>NUCLEOTIDE SEQUENCE [LARGE SCALE GENOMIC DNA]</scope>
    <source>
        <strain evidence="6">LMG 24813</strain>
    </source>
</reference>
<protein>
    <recommendedName>
        <fullName evidence="1">2-dehydropantoate 2-reductase</fullName>
        <ecNumber evidence="1">1.1.1.169</ecNumber>
    </recommendedName>
    <alternativeName>
        <fullName evidence="2">Ketopantoate reductase</fullName>
    </alternativeName>
</protein>